<dbReference type="PROSITE" id="PS51294">
    <property type="entry name" value="HTH_MYB"/>
    <property type="match status" value="2"/>
</dbReference>
<dbReference type="GO" id="GO:0000981">
    <property type="term" value="F:DNA-binding transcription factor activity, RNA polymerase II-specific"/>
    <property type="evidence" value="ECO:0007669"/>
    <property type="project" value="TreeGrafter"/>
</dbReference>
<feature type="domain" description="Myb-like" evidence="3">
    <location>
        <begin position="29"/>
        <end position="80"/>
    </location>
</feature>
<dbReference type="InterPro" id="IPR001005">
    <property type="entry name" value="SANT/Myb"/>
</dbReference>
<comment type="caution">
    <text evidence="5">The sequence shown here is derived from an EMBL/GenBank/DDBJ whole genome shotgun (WGS) entry which is preliminary data.</text>
</comment>
<dbReference type="Proteomes" id="UP001162131">
    <property type="component" value="Unassembled WGS sequence"/>
</dbReference>
<feature type="domain" description="HTH myb-type" evidence="4">
    <location>
        <begin position="88"/>
        <end position="135"/>
    </location>
</feature>
<dbReference type="FunFam" id="1.10.10.60:FF:000010">
    <property type="entry name" value="Transcriptional activator Myb isoform A"/>
    <property type="match status" value="1"/>
</dbReference>
<feature type="domain" description="HTH myb-type" evidence="4">
    <location>
        <begin position="29"/>
        <end position="84"/>
    </location>
</feature>
<keyword evidence="1" id="KW-0677">Repeat</keyword>
<dbReference type="GO" id="GO:0000978">
    <property type="term" value="F:RNA polymerase II cis-regulatory region sequence-specific DNA binding"/>
    <property type="evidence" value="ECO:0007669"/>
    <property type="project" value="TreeGrafter"/>
</dbReference>
<protein>
    <submittedName>
        <fullName evidence="5">Uncharacterized protein</fullName>
    </submittedName>
</protein>
<evidence type="ECO:0000259" key="3">
    <source>
        <dbReference type="PROSITE" id="PS50090"/>
    </source>
</evidence>
<sequence>MDSLENSNKRSTRKTKGKRYSWTIDESSGMGIKTGPWTEEEDAAVIKLVHKIGPQKWSYIARHLPGRIGKQCRERWHNHLNPHIRNDSWTVHEEWLLFLYHKTLGNRWAEISKILQGRTDNSIKNHWNSSMKKVIPELSCKYDLLIRCHGHDDSHTCIQHPLEDLGRRKRGRKSANEIAEGSDIYCVHAHRQILAEALEAYQQEVCSGDDKENTPSTPLTNKKRILVDSTPSCKVYRFQLETEETSFQFSPDVSPPPKNNLTAFYTSSFLTDTAASSNGNSYSLRTPDQNKSPYSTLFESPSFMLNFDASPKY</sequence>
<dbReference type="PROSITE" id="PS50090">
    <property type="entry name" value="MYB_LIKE"/>
    <property type="match status" value="2"/>
</dbReference>
<evidence type="ECO:0000256" key="2">
    <source>
        <dbReference type="ARBA" id="ARBA00023125"/>
    </source>
</evidence>
<name>A0AAU9IV92_9CILI</name>
<dbReference type="PANTHER" id="PTHR45614">
    <property type="entry name" value="MYB PROTEIN-RELATED"/>
    <property type="match status" value="1"/>
</dbReference>
<organism evidence="5 6">
    <name type="scientific">Blepharisma stoltei</name>
    <dbReference type="NCBI Taxonomy" id="1481888"/>
    <lineage>
        <taxon>Eukaryota</taxon>
        <taxon>Sar</taxon>
        <taxon>Alveolata</taxon>
        <taxon>Ciliophora</taxon>
        <taxon>Postciliodesmatophora</taxon>
        <taxon>Heterotrichea</taxon>
        <taxon>Heterotrichida</taxon>
        <taxon>Blepharismidae</taxon>
        <taxon>Blepharisma</taxon>
    </lineage>
</organism>
<dbReference type="InterPro" id="IPR050560">
    <property type="entry name" value="MYB_TF"/>
</dbReference>
<dbReference type="GO" id="GO:0005634">
    <property type="term" value="C:nucleus"/>
    <property type="evidence" value="ECO:0007669"/>
    <property type="project" value="TreeGrafter"/>
</dbReference>
<evidence type="ECO:0000256" key="1">
    <source>
        <dbReference type="ARBA" id="ARBA00022737"/>
    </source>
</evidence>
<evidence type="ECO:0000313" key="5">
    <source>
        <dbReference type="EMBL" id="CAG9315640.1"/>
    </source>
</evidence>
<dbReference type="Pfam" id="PF00249">
    <property type="entry name" value="Myb_DNA-binding"/>
    <property type="match status" value="2"/>
</dbReference>
<dbReference type="EMBL" id="CAJZBQ010000014">
    <property type="protein sequence ID" value="CAG9315640.1"/>
    <property type="molecule type" value="Genomic_DNA"/>
</dbReference>
<evidence type="ECO:0000259" key="4">
    <source>
        <dbReference type="PROSITE" id="PS51294"/>
    </source>
</evidence>
<reference evidence="5" key="1">
    <citation type="submission" date="2021-09" db="EMBL/GenBank/DDBJ databases">
        <authorList>
            <consortium name="AG Swart"/>
            <person name="Singh M."/>
            <person name="Singh A."/>
            <person name="Seah K."/>
            <person name="Emmerich C."/>
        </authorList>
    </citation>
    <scope>NUCLEOTIDE SEQUENCE</scope>
    <source>
        <strain evidence="5">ATCC30299</strain>
    </source>
</reference>
<dbReference type="AlphaFoldDB" id="A0AAU9IV92"/>
<dbReference type="PANTHER" id="PTHR45614:SF274">
    <property type="entry name" value="MYB-LIKE DNA-BINDING PROTEIN"/>
    <property type="match status" value="1"/>
</dbReference>
<accession>A0AAU9IV92</accession>
<dbReference type="Gene3D" id="1.10.10.60">
    <property type="entry name" value="Homeodomain-like"/>
    <property type="match status" value="2"/>
</dbReference>
<dbReference type="SMART" id="SM00717">
    <property type="entry name" value="SANT"/>
    <property type="match status" value="2"/>
</dbReference>
<dbReference type="SUPFAM" id="SSF46689">
    <property type="entry name" value="Homeodomain-like"/>
    <property type="match status" value="1"/>
</dbReference>
<feature type="domain" description="Myb-like" evidence="3">
    <location>
        <begin position="81"/>
        <end position="131"/>
    </location>
</feature>
<evidence type="ECO:0000313" key="6">
    <source>
        <dbReference type="Proteomes" id="UP001162131"/>
    </source>
</evidence>
<proteinExistence type="predicted"/>
<gene>
    <name evidence="5" type="ORF">BSTOLATCC_MIC14390</name>
</gene>
<dbReference type="CDD" id="cd00167">
    <property type="entry name" value="SANT"/>
    <property type="match status" value="2"/>
</dbReference>
<keyword evidence="2" id="KW-0238">DNA-binding</keyword>
<dbReference type="InterPro" id="IPR009057">
    <property type="entry name" value="Homeodomain-like_sf"/>
</dbReference>
<dbReference type="InterPro" id="IPR017930">
    <property type="entry name" value="Myb_dom"/>
</dbReference>
<keyword evidence="6" id="KW-1185">Reference proteome</keyword>